<feature type="transmembrane region" description="Helical" evidence="15">
    <location>
        <begin position="713"/>
        <end position="734"/>
    </location>
</feature>
<dbReference type="SUPFAM" id="SSF81665">
    <property type="entry name" value="Calcium ATPase, transmembrane domain M"/>
    <property type="match status" value="1"/>
</dbReference>
<dbReference type="EMBL" id="AJYB01000007">
    <property type="protein sequence ID" value="EIM08262.1"/>
    <property type="molecule type" value="Genomic_DNA"/>
</dbReference>
<dbReference type="PROSITE" id="PS00154">
    <property type="entry name" value="ATPASE_E1_E2"/>
    <property type="match status" value="1"/>
</dbReference>
<dbReference type="InterPro" id="IPR006068">
    <property type="entry name" value="ATPase_P-typ_cation-transptr_C"/>
</dbReference>
<dbReference type="Pfam" id="PF13246">
    <property type="entry name" value="Cation_ATPase"/>
    <property type="match status" value="1"/>
</dbReference>
<dbReference type="FunFam" id="2.70.150.10:FF:000160">
    <property type="entry name" value="Sarcoplasmic/endoplasmic reticulum calcium ATPase 1"/>
    <property type="match status" value="1"/>
</dbReference>
<dbReference type="Proteomes" id="UP000092661">
    <property type="component" value="Chromosome"/>
</dbReference>
<evidence type="ECO:0000256" key="5">
    <source>
        <dbReference type="ARBA" id="ARBA00022553"/>
    </source>
</evidence>
<keyword evidence="6 15" id="KW-0812">Transmembrane</keyword>
<dbReference type="Gene3D" id="2.70.150.10">
    <property type="entry name" value="Calcium-transporting ATPase, cytoplasmic transduction domain A"/>
    <property type="match status" value="1"/>
</dbReference>
<dbReference type="GO" id="GO:1990573">
    <property type="term" value="P:potassium ion import across plasma membrane"/>
    <property type="evidence" value="ECO:0007669"/>
    <property type="project" value="TreeGrafter"/>
</dbReference>
<dbReference type="SUPFAM" id="SSF81653">
    <property type="entry name" value="Calcium ATPase, transduction domain A"/>
    <property type="match status" value="1"/>
</dbReference>
<evidence type="ECO:0000259" key="16">
    <source>
        <dbReference type="SMART" id="SM00831"/>
    </source>
</evidence>
<evidence type="ECO:0000256" key="8">
    <source>
        <dbReference type="ARBA" id="ARBA00022840"/>
    </source>
</evidence>
<dbReference type="GO" id="GO:0036376">
    <property type="term" value="P:sodium ion export across plasma membrane"/>
    <property type="evidence" value="ECO:0007669"/>
    <property type="project" value="TreeGrafter"/>
</dbReference>
<keyword evidence="3" id="KW-0813">Transport</keyword>
<accession>A0A1C7DJS8</accession>
<feature type="transmembrane region" description="Helical" evidence="15">
    <location>
        <begin position="62"/>
        <end position="80"/>
    </location>
</feature>
<dbReference type="SUPFAM" id="SSF81660">
    <property type="entry name" value="Metal cation-transporting ATPase, ATP-binding domain N"/>
    <property type="match status" value="1"/>
</dbReference>
<dbReference type="GO" id="GO:0005524">
    <property type="term" value="F:ATP binding"/>
    <property type="evidence" value="ECO:0007669"/>
    <property type="project" value="UniProtKB-KW"/>
</dbReference>
<dbReference type="InterPro" id="IPR023214">
    <property type="entry name" value="HAD_sf"/>
</dbReference>
<evidence type="ECO:0000313" key="18">
    <source>
        <dbReference type="EMBL" id="EIM08262.1"/>
    </source>
</evidence>
<evidence type="ECO:0000256" key="2">
    <source>
        <dbReference type="ARBA" id="ARBA00005675"/>
    </source>
</evidence>
<gene>
    <name evidence="18" type="ORF">A1A1_01523</name>
    <name evidence="17" type="ORF">BBH88_16035</name>
</gene>
<feature type="transmembrane region" description="Helical" evidence="15">
    <location>
        <begin position="755"/>
        <end position="773"/>
    </location>
</feature>
<dbReference type="PANTHER" id="PTHR43294">
    <property type="entry name" value="SODIUM/POTASSIUM-TRANSPORTING ATPASE SUBUNIT ALPHA"/>
    <property type="match status" value="1"/>
</dbReference>
<dbReference type="GO" id="GO:0005391">
    <property type="term" value="F:P-type sodium:potassium-exchanging transporter activity"/>
    <property type="evidence" value="ECO:0007669"/>
    <property type="project" value="TreeGrafter"/>
</dbReference>
<keyword evidence="4" id="KW-1003">Cell membrane</keyword>
<comment type="similarity">
    <text evidence="2">Belongs to the cation transport ATPase (P-type) (TC 3.A.3) family. Type IIA subfamily.</text>
</comment>
<evidence type="ECO:0000256" key="15">
    <source>
        <dbReference type="SAM" id="Phobius"/>
    </source>
</evidence>
<evidence type="ECO:0000256" key="10">
    <source>
        <dbReference type="ARBA" id="ARBA00022967"/>
    </source>
</evidence>
<dbReference type="SUPFAM" id="SSF56784">
    <property type="entry name" value="HAD-like"/>
    <property type="match status" value="1"/>
</dbReference>
<dbReference type="SFLD" id="SFLDG00002">
    <property type="entry name" value="C1.7:_P-type_atpase_like"/>
    <property type="match status" value="1"/>
</dbReference>
<dbReference type="KEGG" id="pana:BBH88_16035"/>
<dbReference type="CDD" id="cd02080">
    <property type="entry name" value="P-type_ATPase_cation"/>
    <property type="match status" value="1"/>
</dbReference>
<dbReference type="SFLD" id="SFLDS00003">
    <property type="entry name" value="Haloacid_Dehalogenase"/>
    <property type="match status" value="1"/>
</dbReference>
<organism evidence="18 19">
    <name type="scientific">Planococcus antarcticus DSM 14505</name>
    <dbReference type="NCBI Taxonomy" id="1185653"/>
    <lineage>
        <taxon>Bacteria</taxon>
        <taxon>Bacillati</taxon>
        <taxon>Bacillota</taxon>
        <taxon>Bacilli</taxon>
        <taxon>Bacillales</taxon>
        <taxon>Caryophanaceae</taxon>
        <taxon>Planococcus</taxon>
    </lineage>
</organism>
<dbReference type="Gene3D" id="3.40.1110.10">
    <property type="entry name" value="Calcium-transporting ATPase, cytoplasmic domain N"/>
    <property type="match status" value="1"/>
</dbReference>
<feature type="region of interest" description="Disordered" evidence="14">
    <location>
        <begin position="25"/>
        <end position="45"/>
    </location>
</feature>
<keyword evidence="20" id="KW-1185">Reference proteome</keyword>
<dbReference type="InterPro" id="IPR059000">
    <property type="entry name" value="ATPase_P-type_domA"/>
</dbReference>
<keyword evidence="12" id="KW-0406">Ion transport</keyword>
<keyword evidence="10" id="KW-1278">Translocase</keyword>
<feature type="transmembrane region" description="Helical" evidence="15">
    <location>
        <begin position="86"/>
        <end position="104"/>
    </location>
</feature>
<evidence type="ECO:0000256" key="3">
    <source>
        <dbReference type="ARBA" id="ARBA00022448"/>
    </source>
</evidence>
<feature type="transmembrane region" description="Helical" evidence="15">
    <location>
        <begin position="683"/>
        <end position="707"/>
    </location>
</feature>
<keyword evidence="8" id="KW-0067">ATP-binding</keyword>
<dbReference type="eggNOG" id="COG0474">
    <property type="taxonomic scope" value="Bacteria"/>
</dbReference>
<dbReference type="GO" id="GO:0005886">
    <property type="term" value="C:plasma membrane"/>
    <property type="evidence" value="ECO:0007669"/>
    <property type="project" value="UniProtKB-SubCell"/>
</dbReference>
<keyword evidence="9" id="KW-0460">Magnesium</keyword>
<evidence type="ECO:0000313" key="17">
    <source>
        <dbReference type="EMBL" id="ANU11674.1"/>
    </source>
</evidence>
<dbReference type="InterPro" id="IPR004014">
    <property type="entry name" value="ATPase_P-typ_cation-transptr_N"/>
</dbReference>
<dbReference type="RefSeq" id="WP_006828325.1">
    <property type="nucleotide sequence ID" value="NZ_AJYB01000007.1"/>
</dbReference>
<dbReference type="Proteomes" id="UP000004725">
    <property type="component" value="Unassembled WGS sequence"/>
</dbReference>
<dbReference type="EMBL" id="CP016534">
    <property type="protein sequence ID" value="ANU11674.1"/>
    <property type="molecule type" value="Genomic_DNA"/>
</dbReference>
<feature type="transmembrane region" description="Helical" evidence="15">
    <location>
        <begin position="855"/>
        <end position="874"/>
    </location>
</feature>
<keyword evidence="7" id="KW-0547">Nucleotide-binding</keyword>
<dbReference type="OrthoDB" id="9766480at2"/>
<dbReference type="SFLD" id="SFLDF00027">
    <property type="entry name" value="p-type_atpase"/>
    <property type="match status" value="1"/>
</dbReference>
<dbReference type="Pfam" id="PF00122">
    <property type="entry name" value="E1-E2_ATPase"/>
    <property type="match status" value="1"/>
</dbReference>
<dbReference type="SMART" id="SM00831">
    <property type="entry name" value="Cation_ATPase_N"/>
    <property type="match status" value="1"/>
</dbReference>
<sequence>MQERNWYGIETTDLLKLLSADADSGLSEEEAAERQEEFGPNELPDPKKDPALVKFFKHFNDVLIYVLLAAAVITLFLGHYIDTAVILMVVVINAIIGYIQQAKAEKALESIRKMLSLKATTLRSSVRKRVLSAELVPGDIVVLTAGDKIPADIRILEAVNLNVEESSLTGESTAVEKNSAVLPDDTGLGDRLNMLFAGTTIASGSGVGIVVAIGEDTELGKISSSMEEVEGLQTPLLKQTAAFGKVISLIIVISATAMFGIGYLFHDYETADLLLAIIGLTVAAIPEGLPAVLSIILALGVQRMAGQNAIVRNLPSVETLGAVTVICSDKTGTLTKNEMTVTSVMLKDNEMTVTGAGYSPKGAILHDKKPAKLSDHSNLQEFLTVVKTVNEAYLRCDEHGHWVISGDATEGCLVTLAEKAADAVERLPILSKIPFDSSYKYMAALVEMDGSKWIYVKGAPERLLKMADLEASSGEGVRWDEKMSQHANKGERLIGAAVKKVDSSILSIDQEDMKTGFSLIGLAGIIDPPREEVIEAIQQCKKAGIIVKMITGDHKDTAVAIGAQMGIGDGERVLEGKDLDRMNNQQLTQAALEYDVFARTSPNNKLQLVKALQAEKHICAMTGDGVNDAPALKRADIGVAMGIKGTEVSKEAAEMVLVDDNFSTIVNAVKEGRRVYDNLKKTILFILPTNVSEGALIFVSILFGTALPLTAVQILWVNMIAAVTISLAIAFEKLEPGAMERPPRKSDAKLLSPYYIFRVAFVSFVICGGILLMNALLANQQIDPAIVNTMTLQALVISQLMYLFNCRSETEFALNRNFFSNKIAFLVSGILIAVQLAVTYVPFMNLLLGTVPLEAQFWLWPIVIGIFVFTIVELEKWIVRLVRKSRESVKEGL</sequence>
<dbReference type="PRINTS" id="PR00120">
    <property type="entry name" value="HATPASE"/>
</dbReference>
<evidence type="ECO:0000256" key="9">
    <source>
        <dbReference type="ARBA" id="ARBA00022842"/>
    </source>
</evidence>
<dbReference type="GO" id="GO:0006883">
    <property type="term" value="P:intracellular sodium ion homeostasis"/>
    <property type="evidence" value="ECO:0007669"/>
    <property type="project" value="TreeGrafter"/>
</dbReference>
<keyword evidence="11 15" id="KW-1133">Transmembrane helix</keyword>
<feature type="transmembrane region" description="Helical" evidence="15">
    <location>
        <begin position="277"/>
        <end position="299"/>
    </location>
</feature>
<dbReference type="InterPro" id="IPR044492">
    <property type="entry name" value="P_typ_ATPase_HD_dom"/>
</dbReference>
<evidence type="ECO:0000256" key="1">
    <source>
        <dbReference type="ARBA" id="ARBA00004651"/>
    </source>
</evidence>
<evidence type="ECO:0000256" key="14">
    <source>
        <dbReference type="SAM" id="MobiDB-lite"/>
    </source>
</evidence>
<name>A0A1C7DJS8_9BACL</name>
<feature type="transmembrane region" description="Helical" evidence="15">
    <location>
        <begin position="246"/>
        <end position="265"/>
    </location>
</feature>
<dbReference type="InterPro" id="IPR008250">
    <property type="entry name" value="ATPase_P-typ_transduc_dom_A_sf"/>
</dbReference>
<feature type="transmembrane region" description="Helical" evidence="15">
    <location>
        <begin position="785"/>
        <end position="803"/>
    </location>
</feature>
<dbReference type="GO" id="GO:1902600">
    <property type="term" value="P:proton transmembrane transport"/>
    <property type="evidence" value="ECO:0007669"/>
    <property type="project" value="TreeGrafter"/>
</dbReference>
<dbReference type="Pfam" id="PF00689">
    <property type="entry name" value="Cation_ATPase_C"/>
    <property type="match status" value="1"/>
</dbReference>
<dbReference type="InterPro" id="IPR023299">
    <property type="entry name" value="ATPase_P-typ_cyto_dom_N"/>
</dbReference>
<dbReference type="InterPro" id="IPR018303">
    <property type="entry name" value="ATPase_P-typ_P_site"/>
</dbReference>
<dbReference type="FunFam" id="3.40.50.1000:FF:000028">
    <property type="entry name" value="Calcium-transporting P-type ATPase, putative"/>
    <property type="match status" value="1"/>
</dbReference>
<reference evidence="20" key="2">
    <citation type="submission" date="2016-07" db="EMBL/GenBank/DDBJ databases">
        <authorList>
            <person name="See-Too W.S."/>
        </authorList>
    </citation>
    <scope>NUCLEOTIDE SEQUENCE [LARGE SCALE GENOMIC DNA]</scope>
    <source>
        <strain evidence="20">DSM 14505</strain>
    </source>
</reference>
<dbReference type="InterPro" id="IPR050510">
    <property type="entry name" value="Cation_transp_ATPase_P-type"/>
</dbReference>
<proteinExistence type="inferred from homology"/>
<keyword evidence="13 15" id="KW-0472">Membrane</keyword>
<dbReference type="PRINTS" id="PR00119">
    <property type="entry name" value="CATATPASE"/>
</dbReference>
<dbReference type="GO" id="GO:0030007">
    <property type="term" value="P:intracellular potassium ion homeostasis"/>
    <property type="evidence" value="ECO:0007669"/>
    <property type="project" value="TreeGrafter"/>
</dbReference>
<dbReference type="Pfam" id="PF08282">
    <property type="entry name" value="Hydrolase_3"/>
    <property type="match status" value="1"/>
</dbReference>
<dbReference type="Pfam" id="PF00690">
    <property type="entry name" value="Cation_ATPase_N"/>
    <property type="match status" value="1"/>
</dbReference>
<feature type="domain" description="Cation-transporting P-type ATPase N-terminal" evidence="16">
    <location>
        <begin position="5"/>
        <end position="79"/>
    </location>
</feature>
<dbReference type="PANTHER" id="PTHR43294:SF21">
    <property type="entry name" value="CATION TRANSPORTING ATPASE"/>
    <property type="match status" value="1"/>
</dbReference>
<reference evidence="17" key="3">
    <citation type="submission" date="2016-10" db="EMBL/GenBank/DDBJ databases">
        <authorList>
            <person name="See-Too W.S."/>
        </authorList>
    </citation>
    <scope>NUCLEOTIDE SEQUENCE</scope>
    <source>
        <strain evidence="17">DSM 14505</strain>
    </source>
</reference>
<evidence type="ECO:0000256" key="7">
    <source>
        <dbReference type="ARBA" id="ARBA00022741"/>
    </source>
</evidence>
<evidence type="ECO:0000256" key="6">
    <source>
        <dbReference type="ARBA" id="ARBA00022692"/>
    </source>
</evidence>
<feature type="transmembrane region" description="Helical" evidence="15">
    <location>
        <begin position="823"/>
        <end position="843"/>
    </location>
</feature>
<comment type="subcellular location">
    <subcellularLocation>
        <location evidence="1">Cell membrane</location>
        <topology evidence="1">Multi-pass membrane protein</topology>
    </subcellularLocation>
</comment>
<evidence type="ECO:0000256" key="11">
    <source>
        <dbReference type="ARBA" id="ARBA00022989"/>
    </source>
</evidence>
<evidence type="ECO:0000313" key="20">
    <source>
        <dbReference type="Proteomes" id="UP000092661"/>
    </source>
</evidence>
<evidence type="ECO:0000256" key="12">
    <source>
        <dbReference type="ARBA" id="ARBA00023065"/>
    </source>
</evidence>
<dbReference type="GO" id="GO:0016887">
    <property type="term" value="F:ATP hydrolysis activity"/>
    <property type="evidence" value="ECO:0007669"/>
    <property type="project" value="InterPro"/>
</dbReference>
<evidence type="ECO:0000313" key="19">
    <source>
        <dbReference type="Proteomes" id="UP000004725"/>
    </source>
</evidence>
<dbReference type="InterPro" id="IPR001757">
    <property type="entry name" value="P_typ_ATPase"/>
</dbReference>
<dbReference type="AlphaFoldDB" id="A0A1C7DJS8"/>
<dbReference type="InterPro" id="IPR036412">
    <property type="entry name" value="HAD-like_sf"/>
</dbReference>
<dbReference type="InterPro" id="IPR023298">
    <property type="entry name" value="ATPase_P-typ_TM_dom_sf"/>
</dbReference>
<dbReference type="NCBIfam" id="TIGR01494">
    <property type="entry name" value="ATPase_P-type"/>
    <property type="match status" value="2"/>
</dbReference>
<dbReference type="Gene3D" id="1.20.1110.10">
    <property type="entry name" value="Calcium-transporting ATPase, transmembrane domain"/>
    <property type="match status" value="1"/>
</dbReference>
<keyword evidence="5" id="KW-0597">Phosphoprotein</keyword>
<evidence type="ECO:0000256" key="13">
    <source>
        <dbReference type="ARBA" id="ARBA00023136"/>
    </source>
</evidence>
<dbReference type="Gene3D" id="3.40.50.1000">
    <property type="entry name" value="HAD superfamily/HAD-like"/>
    <property type="match status" value="1"/>
</dbReference>
<evidence type="ECO:0000256" key="4">
    <source>
        <dbReference type="ARBA" id="ARBA00022475"/>
    </source>
</evidence>
<reference evidence="18 19" key="1">
    <citation type="journal article" date="2012" name="J. Bacteriol.">
        <title>Genome Sequence of the Antarctic Psychrophile Bacterium Planococcus antarcticus DSM 14505.</title>
        <authorList>
            <person name="Margolles A."/>
            <person name="Gueimonde M."/>
            <person name="Sanchez B."/>
        </authorList>
    </citation>
    <scope>NUCLEOTIDE SEQUENCE [LARGE SCALE GENOMIC DNA]</scope>
    <source>
        <strain evidence="18 19">DSM 14505</strain>
    </source>
</reference>
<protein>
    <submittedName>
        <fullName evidence="17">Carbonate dehydratase</fullName>
    </submittedName>
    <submittedName>
        <fullName evidence="18">HAD superfamily ATPase</fullName>
    </submittedName>
</protein>